<feature type="transmembrane region" description="Helical" evidence="1">
    <location>
        <begin position="12"/>
        <end position="38"/>
    </location>
</feature>
<protein>
    <submittedName>
        <fullName evidence="2">Membrane protein</fullName>
    </submittedName>
</protein>
<evidence type="ECO:0000313" key="2">
    <source>
        <dbReference type="EMBL" id="OAQ14542.1"/>
    </source>
</evidence>
<dbReference type="Proteomes" id="UP000078358">
    <property type="component" value="Unassembled WGS sequence"/>
</dbReference>
<comment type="caution">
    <text evidence="2">The sequence shown here is derived from an EMBL/GenBank/DDBJ whole genome shotgun (WGS) entry which is preliminary data.</text>
</comment>
<feature type="transmembrane region" description="Helical" evidence="1">
    <location>
        <begin position="92"/>
        <end position="115"/>
    </location>
</feature>
<name>A0A179CXL8_BIBTR</name>
<sequence length="119" mass="13643">MSTSPKNSNNLITTLMAALSAAIASSLCCIAPLIYLLFGISSPWLMQLSKLTWLQIPMTVISLTIFAYGFWLLFFSKRIICSKYLSHRTLMWLYAAVFILILFFLLYPTFLPWILENYA</sequence>
<dbReference type="PATRIC" id="fig|1261658.3.peg.1867"/>
<keyword evidence="1" id="KW-0812">Transmembrane</keyword>
<evidence type="ECO:0000313" key="3">
    <source>
        <dbReference type="Proteomes" id="UP000078358"/>
    </source>
</evidence>
<dbReference type="EMBL" id="JACI01000002">
    <property type="protein sequence ID" value="OAQ14542.1"/>
    <property type="molecule type" value="Genomic_DNA"/>
</dbReference>
<dbReference type="RefSeq" id="WP_025289619.1">
    <property type="nucleotide sequence ID" value="NZ_JACI01000002.1"/>
</dbReference>
<organism evidence="2 3">
    <name type="scientific">Bibersteinia trehalosi Y31</name>
    <dbReference type="NCBI Taxonomy" id="1261658"/>
    <lineage>
        <taxon>Bacteria</taxon>
        <taxon>Pseudomonadati</taxon>
        <taxon>Pseudomonadota</taxon>
        <taxon>Gammaproteobacteria</taxon>
        <taxon>Pasteurellales</taxon>
        <taxon>Pasteurellaceae</taxon>
        <taxon>Bibersteinia</taxon>
    </lineage>
</organism>
<keyword evidence="1" id="KW-1133">Transmembrane helix</keyword>
<accession>A0A179CXL8</accession>
<dbReference type="AlphaFoldDB" id="A0A179CXL8"/>
<keyword evidence="1" id="KW-0472">Membrane</keyword>
<evidence type="ECO:0000256" key="1">
    <source>
        <dbReference type="SAM" id="Phobius"/>
    </source>
</evidence>
<feature type="transmembrane region" description="Helical" evidence="1">
    <location>
        <begin position="58"/>
        <end position="80"/>
    </location>
</feature>
<gene>
    <name evidence="2" type="ORF">F480_09345</name>
</gene>
<reference evidence="2 3" key="1">
    <citation type="submission" date="2014-01" db="EMBL/GenBank/DDBJ databases">
        <authorList>
            <person name="Zuccon D."/>
        </authorList>
    </citation>
    <scope>NUCLEOTIDE SEQUENCE [LARGE SCALE GENOMIC DNA]</scope>
    <source>
        <strain evidence="2 3">Y31</strain>
    </source>
</reference>
<proteinExistence type="predicted"/>